<evidence type="ECO:0000313" key="1">
    <source>
        <dbReference type="EMBL" id="KAH6932328.1"/>
    </source>
</evidence>
<gene>
    <name evidence="1" type="ORF">HPB50_004851</name>
</gene>
<name>A0ACB7SF20_HYAAI</name>
<accession>A0ACB7SF20</accession>
<proteinExistence type="predicted"/>
<evidence type="ECO:0000313" key="2">
    <source>
        <dbReference type="Proteomes" id="UP000821845"/>
    </source>
</evidence>
<protein>
    <submittedName>
        <fullName evidence="1">Uncharacterized protein</fullName>
    </submittedName>
</protein>
<organism evidence="1 2">
    <name type="scientific">Hyalomma asiaticum</name>
    <name type="common">Tick</name>
    <dbReference type="NCBI Taxonomy" id="266040"/>
    <lineage>
        <taxon>Eukaryota</taxon>
        <taxon>Metazoa</taxon>
        <taxon>Ecdysozoa</taxon>
        <taxon>Arthropoda</taxon>
        <taxon>Chelicerata</taxon>
        <taxon>Arachnida</taxon>
        <taxon>Acari</taxon>
        <taxon>Parasitiformes</taxon>
        <taxon>Ixodida</taxon>
        <taxon>Ixodoidea</taxon>
        <taxon>Ixodidae</taxon>
        <taxon>Hyalomminae</taxon>
        <taxon>Hyalomma</taxon>
    </lineage>
</organism>
<dbReference type="EMBL" id="CM023484">
    <property type="protein sequence ID" value="KAH6932328.1"/>
    <property type="molecule type" value="Genomic_DNA"/>
</dbReference>
<reference evidence="1" key="1">
    <citation type="submission" date="2020-05" db="EMBL/GenBank/DDBJ databases">
        <title>Large-scale comparative analyses of tick genomes elucidate their genetic diversity and vector capacities.</title>
        <authorList>
            <person name="Jia N."/>
            <person name="Wang J."/>
            <person name="Shi W."/>
            <person name="Du L."/>
            <person name="Sun Y."/>
            <person name="Zhan W."/>
            <person name="Jiang J."/>
            <person name="Wang Q."/>
            <person name="Zhang B."/>
            <person name="Ji P."/>
            <person name="Sakyi L.B."/>
            <person name="Cui X."/>
            <person name="Yuan T."/>
            <person name="Jiang B."/>
            <person name="Yang W."/>
            <person name="Lam T.T.-Y."/>
            <person name="Chang Q."/>
            <person name="Ding S."/>
            <person name="Wang X."/>
            <person name="Zhu J."/>
            <person name="Ruan X."/>
            <person name="Zhao L."/>
            <person name="Wei J."/>
            <person name="Que T."/>
            <person name="Du C."/>
            <person name="Cheng J."/>
            <person name="Dai P."/>
            <person name="Han X."/>
            <person name="Huang E."/>
            <person name="Gao Y."/>
            <person name="Liu J."/>
            <person name="Shao H."/>
            <person name="Ye R."/>
            <person name="Li L."/>
            <person name="Wei W."/>
            <person name="Wang X."/>
            <person name="Wang C."/>
            <person name="Yang T."/>
            <person name="Huo Q."/>
            <person name="Li W."/>
            <person name="Guo W."/>
            <person name="Chen H."/>
            <person name="Zhou L."/>
            <person name="Ni X."/>
            <person name="Tian J."/>
            <person name="Zhou Y."/>
            <person name="Sheng Y."/>
            <person name="Liu T."/>
            <person name="Pan Y."/>
            <person name="Xia L."/>
            <person name="Li J."/>
            <person name="Zhao F."/>
            <person name="Cao W."/>
        </authorList>
    </citation>
    <scope>NUCLEOTIDE SEQUENCE</scope>
    <source>
        <strain evidence="1">Hyas-2018</strain>
    </source>
</reference>
<dbReference type="Proteomes" id="UP000821845">
    <property type="component" value="Chromosome 4"/>
</dbReference>
<keyword evidence="2" id="KW-1185">Reference proteome</keyword>
<sequence length="153" mass="17062">MKALEQPPPPPRTIPDATTDTTVVASEAKVDWCDVTLRAINWFFMLPALLIFLIAIIALASYAKAYKWGPATEDDSVIARLEQMLALLIALVSGMIFYTAYVYIKPVALALAIYPHEEAALVVNYHHGCADNAECRWWFHWHDGIGLLNYPGS</sequence>
<comment type="caution">
    <text evidence="1">The sequence shown here is derived from an EMBL/GenBank/DDBJ whole genome shotgun (WGS) entry which is preliminary data.</text>
</comment>